<dbReference type="HOGENOM" id="CLU_048564_2_1_9"/>
<evidence type="ECO:0000256" key="1">
    <source>
        <dbReference type="ARBA" id="ARBA00023002"/>
    </source>
</evidence>
<dbReference type="SUPFAM" id="SSF52518">
    <property type="entry name" value="Thiamin diphosphate-binding fold (THDP-binding)"/>
    <property type="match status" value="1"/>
</dbReference>
<evidence type="ECO:0000313" key="4">
    <source>
        <dbReference type="Proteomes" id="UP000001732"/>
    </source>
</evidence>
<keyword evidence="1 3" id="KW-0560">Oxidoreductase</keyword>
<dbReference type="InterPro" id="IPR029061">
    <property type="entry name" value="THDP-binding"/>
</dbReference>
<dbReference type="STRING" id="309798.COPRO5265_0786"/>
<dbReference type="GO" id="GO:0045333">
    <property type="term" value="P:cellular respiration"/>
    <property type="evidence" value="ECO:0007669"/>
    <property type="project" value="UniProtKB-ARBA"/>
</dbReference>
<dbReference type="EMBL" id="CP001145">
    <property type="protein sequence ID" value="ACI17845.1"/>
    <property type="molecule type" value="Genomic_DNA"/>
</dbReference>
<gene>
    <name evidence="3" type="ordered locus">COPRO5265_0786</name>
</gene>
<dbReference type="PANTHER" id="PTHR48084">
    <property type="entry name" value="2-OXOGLUTARATE OXIDOREDUCTASE SUBUNIT KORB-RELATED"/>
    <property type="match status" value="1"/>
</dbReference>
<dbReference type="PROSITE" id="PS50890">
    <property type="entry name" value="PUA"/>
    <property type="match status" value="1"/>
</dbReference>
<reference evidence="3 4" key="2">
    <citation type="journal article" date="2014" name="Genome Announc.">
        <title>Complete Genome Sequence of Coprothermobacter proteolyticus DSM 5265.</title>
        <authorList>
            <person name="Alexiev A."/>
            <person name="Coil D.A."/>
            <person name="Badger J.H."/>
            <person name="Enticknap J."/>
            <person name="Ward N."/>
            <person name="Robb F.T."/>
            <person name="Eisen J.A."/>
        </authorList>
    </citation>
    <scope>NUCLEOTIDE SEQUENCE [LARGE SCALE GENOMIC DNA]</scope>
    <source>
        <strain evidence="4">ATCC 35245 / DSM 5265 / OCM 4 / BT</strain>
    </source>
</reference>
<dbReference type="Gene3D" id="3.40.50.970">
    <property type="match status" value="1"/>
</dbReference>
<dbReference type="GO" id="GO:0044281">
    <property type="term" value="P:small molecule metabolic process"/>
    <property type="evidence" value="ECO:0007669"/>
    <property type="project" value="UniProtKB-ARBA"/>
</dbReference>
<dbReference type="GO" id="GO:0030976">
    <property type="term" value="F:thiamine pyrophosphate binding"/>
    <property type="evidence" value="ECO:0007669"/>
    <property type="project" value="InterPro"/>
</dbReference>
<protein>
    <submittedName>
        <fullName evidence="3">Ketoisovalerate oxidoreductase subunit VorA (VOR) (2-oxoisovalerate oxidoreductase alpha chain) (2-oxoisovalerateferredoxin reductase subunit alpha)</fullName>
        <ecNumber evidence="3">1.2.7.7</ecNumber>
    </submittedName>
</protein>
<dbReference type="AlphaFoldDB" id="B5Y8N6"/>
<evidence type="ECO:0000313" key="3">
    <source>
        <dbReference type="EMBL" id="ACI17845.1"/>
    </source>
</evidence>
<accession>B5Y8N6</accession>
<dbReference type="RefSeq" id="WP_012544496.1">
    <property type="nucleotide sequence ID" value="NC_011295.1"/>
</dbReference>
<sequence length="250" mass="27375">MKIVYERPKTLEKVVNHYCPGCHHGILHALIAEVLDEMNLADKTVGVAPVGCAVMAYNYLDIDWIEAPHGRAVAIATGIKLAHPDILVFTYQGDGDAASIGLAETLYGAIRGINVTTFMYNNAIYGMTGGQMAPTTLIGMKTTTSPYGRDPRREGYPVKMAETIALQDGTAFSVRSALFNPKAITETKNHIRHAFELQMNGEGFTFLEVVGTCPTNWGMTPVEASEFAKNEMVKTYPLGIKKDVKRSETR</sequence>
<dbReference type="InterPro" id="IPR051457">
    <property type="entry name" value="2-oxoacid:Fd_oxidoreductase"/>
</dbReference>
<feature type="domain" description="Thiamine pyrophosphate enzyme TPP-binding" evidence="2">
    <location>
        <begin position="50"/>
        <end position="209"/>
    </location>
</feature>
<keyword evidence="4" id="KW-1185">Reference proteome</keyword>
<organism evidence="3 4">
    <name type="scientific">Coprothermobacter proteolyticus (strain ATCC 35245 / DSM 5265 / OCM 4 / BT)</name>
    <dbReference type="NCBI Taxonomy" id="309798"/>
    <lineage>
        <taxon>Bacteria</taxon>
        <taxon>Pseudomonadati</taxon>
        <taxon>Coprothermobacterota</taxon>
        <taxon>Coprothermobacteria</taxon>
        <taxon>Coprothermobacterales</taxon>
        <taxon>Coprothermobacteraceae</taxon>
        <taxon>Coprothermobacter</taxon>
    </lineage>
</organism>
<dbReference type="EC" id="1.2.7.7" evidence="3"/>
<evidence type="ECO:0000259" key="2">
    <source>
        <dbReference type="Pfam" id="PF02775"/>
    </source>
</evidence>
<dbReference type="Pfam" id="PF02775">
    <property type="entry name" value="TPP_enzyme_C"/>
    <property type="match status" value="1"/>
</dbReference>
<proteinExistence type="predicted"/>
<dbReference type="InterPro" id="IPR011766">
    <property type="entry name" value="TPP_enzyme_TPP-bd"/>
</dbReference>
<reference evidence="4" key="1">
    <citation type="submission" date="2008-08" db="EMBL/GenBank/DDBJ databases">
        <title>The complete genome sequence of Coprothermobacter proteolyticus strain ATCC 5245 / DSM 5265 / BT.</title>
        <authorList>
            <person name="Dodson R.J."/>
            <person name="Durkin A.S."/>
            <person name="Wu M."/>
            <person name="Eisen J."/>
            <person name="Sutton G."/>
        </authorList>
    </citation>
    <scope>NUCLEOTIDE SEQUENCE [LARGE SCALE GENOMIC DNA]</scope>
    <source>
        <strain evidence="4">ATCC 35245 / DSM 5265 / OCM 4 / BT</strain>
    </source>
</reference>
<name>B5Y8N6_COPPD</name>
<dbReference type="Proteomes" id="UP000001732">
    <property type="component" value="Chromosome"/>
</dbReference>
<dbReference type="KEGG" id="cpo:COPRO5265_0786"/>
<dbReference type="PANTHER" id="PTHR48084:SF3">
    <property type="entry name" value="SUBUNIT OF PYRUVATE:FLAVODOXIN OXIDOREDUCTASE"/>
    <property type="match status" value="1"/>
</dbReference>
<dbReference type="GO" id="GO:0043807">
    <property type="term" value="F:3-methyl-2-oxobutanoate dehydrogenase (ferredoxin) activity"/>
    <property type="evidence" value="ECO:0007669"/>
    <property type="project" value="UniProtKB-EC"/>
</dbReference>
<dbReference type="eggNOG" id="COG1013">
    <property type="taxonomic scope" value="Bacteria"/>
</dbReference>
<dbReference type="OrthoDB" id="9775140at2"/>